<sequence length="98" mass="10837">MFKTDLSTQSKIKTIFSGVFLTALAGYFCYQDLLVPLTGGIFYARQGVETFQDQEPVWFWVQTAFQGGFLTLLLGSFGLFFLVAAVKGEGKVVSFKGD</sequence>
<feature type="transmembrane region" description="Helical" evidence="1">
    <location>
        <begin position="12"/>
        <end position="30"/>
    </location>
</feature>
<dbReference type="EMBL" id="CP011797">
    <property type="protein sequence ID" value="ATX78128.1"/>
    <property type="molecule type" value="Genomic_DNA"/>
</dbReference>
<reference evidence="2 3" key="1">
    <citation type="journal article" date="2017" name="Environ. Microbiol.">
        <title>Genomic and physiological analyses of 'Reinekea forsetii' reveal a versatile opportunistic lifestyle during spring algae blooms.</title>
        <authorList>
            <person name="Avci B."/>
            <person name="Hahnke R.L."/>
            <person name="Chafee M."/>
            <person name="Fischer T."/>
            <person name="Gruber-Vodicka H."/>
            <person name="Tegetmeyer H.E."/>
            <person name="Harder J."/>
            <person name="Fuchs B.M."/>
            <person name="Amann R.I."/>
            <person name="Teeling H."/>
        </authorList>
    </citation>
    <scope>NUCLEOTIDE SEQUENCE [LARGE SCALE GENOMIC DNA]</scope>
    <source>
        <strain evidence="2 3">Hel1_31_D35</strain>
    </source>
</reference>
<protein>
    <submittedName>
        <fullName evidence="2">Uncharacterized protein</fullName>
    </submittedName>
</protein>
<dbReference type="KEGG" id="rfo:REIFOR_03009"/>
<gene>
    <name evidence="2" type="ORF">REIFOR_03009</name>
</gene>
<evidence type="ECO:0000256" key="1">
    <source>
        <dbReference type="SAM" id="Phobius"/>
    </source>
</evidence>
<proteinExistence type="predicted"/>
<evidence type="ECO:0000313" key="3">
    <source>
        <dbReference type="Proteomes" id="UP000229757"/>
    </source>
</evidence>
<dbReference type="RefSeq" id="WP_100258338.1">
    <property type="nucleotide sequence ID" value="NZ_CP011797.1"/>
</dbReference>
<keyword evidence="1" id="KW-0812">Transmembrane</keyword>
<keyword evidence="3" id="KW-1185">Reference proteome</keyword>
<feature type="transmembrane region" description="Helical" evidence="1">
    <location>
        <begin position="64"/>
        <end position="86"/>
    </location>
</feature>
<accession>A0A2K8KTR8</accession>
<evidence type="ECO:0000313" key="2">
    <source>
        <dbReference type="EMBL" id="ATX78128.1"/>
    </source>
</evidence>
<name>A0A2K8KTR8_9GAMM</name>
<dbReference type="Proteomes" id="UP000229757">
    <property type="component" value="Chromosome"/>
</dbReference>
<keyword evidence="1" id="KW-0472">Membrane</keyword>
<dbReference type="AlphaFoldDB" id="A0A2K8KTR8"/>
<keyword evidence="1" id="KW-1133">Transmembrane helix</keyword>
<organism evidence="2 3">
    <name type="scientific">Reinekea forsetii</name>
    <dbReference type="NCBI Taxonomy" id="1336806"/>
    <lineage>
        <taxon>Bacteria</taxon>
        <taxon>Pseudomonadati</taxon>
        <taxon>Pseudomonadota</taxon>
        <taxon>Gammaproteobacteria</taxon>
        <taxon>Oceanospirillales</taxon>
        <taxon>Saccharospirillaceae</taxon>
        <taxon>Reinekea</taxon>
    </lineage>
</organism>